<evidence type="ECO:0000313" key="2">
    <source>
        <dbReference type="EMBL" id="TPP57724.1"/>
    </source>
</evidence>
<name>A0A504Y9D6_FASGI</name>
<dbReference type="OrthoDB" id="7462577at2759"/>
<feature type="region of interest" description="Disordered" evidence="1">
    <location>
        <begin position="1"/>
        <end position="27"/>
    </location>
</feature>
<reference evidence="2 3" key="1">
    <citation type="submission" date="2019-04" db="EMBL/GenBank/DDBJ databases">
        <title>Annotation for the trematode Fasciola gigantica.</title>
        <authorList>
            <person name="Choi Y.-J."/>
        </authorList>
    </citation>
    <scope>NUCLEOTIDE SEQUENCE [LARGE SCALE GENOMIC DNA]</scope>
    <source>
        <strain evidence="2">Uganda_cow_1</strain>
    </source>
</reference>
<dbReference type="SUPFAM" id="SSF53098">
    <property type="entry name" value="Ribonuclease H-like"/>
    <property type="match status" value="1"/>
</dbReference>
<comment type="caution">
    <text evidence="2">The sequence shown here is derived from an EMBL/GenBank/DDBJ whole genome shotgun (WGS) entry which is preliminary data.</text>
</comment>
<dbReference type="STRING" id="46835.A0A504Y9D6"/>
<protein>
    <submittedName>
        <fullName evidence="2">Ribonuclease</fullName>
    </submittedName>
</protein>
<proteinExistence type="predicted"/>
<dbReference type="InterPro" id="IPR036397">
    <property type="entry name" value="RNaseH_sf"/>
</dbReference>
<dbReference type="GO" id="GO:0032299">
    <property type="term" value="C:ribonuclease H2 complex"/>
    <property type="evidence" value="ECO:0007669"/>
    <property type="project" value="TreeGrafter"/>
</dbReference>
<organism evidence="2 3">
    <name type="scientific">Fasciola gigantica</name>
    <name type="common">Giant liver fluke</name>
    <dbReference type="NCBI Taxonomy" id="46835"/>
    <lineage>
        <taxon>Eukaryota</taxon>
        <taxon>Metazoa</taxon>
        <taxon>Spiralia</taxon>
        <taxon>Lophotrochozoa</taxon>
        <taxon>Platyhelminthes</taxon>
        <taxon>Trematoda</taxon>
        <taxon>Digenea</taxon>
        <taxon>Plagiorchiida</taxon>
        <taxon>Echinostomata</taxon>
        <taxon>Echinostomatoidea</taxon>
        <taxon>Fasciolidae</taxon>
        <taxon>Fasciola</taxon>
    </lineage>
</organism>
<accession>A0A504Y9D6</accession>
<dbReference type="EMBL" id="SUNJ01012839">
    <property type="protein sequence ID" value="TPP57724.1"/>
    <property type="molecule type" value="Genomic_DNA"/>
</dbReference>
<dbReference type="GO" id="GO:0006298">
    <property type="term" value="P:mismatch repair"/>
    <property type="evidence" value="ECO:0007669"/>
    <property type="project" value="TreeGrafter"/>
</dbReference>
<dbReference type="AlphaFoldDB" id="A0A504Y9D6"/>
<dbReference type="Gene3D" id="3.30.420.10">
    <property type="entry name" value="Ribonuclease H-like superfamily/Ribonuclease H"/>
    <property type="match status" value="1"/>
</dbReference>
<dbReference type="InterPro" id="IPR012337">
    <property type="entry name" value="RNaseH-like_sf"/>
</dbReference>
<evidence type="ECO:0000256" key="1">
    <source>
        <dbReference type="SAM" id="MobiDB-lite"/>
    </source>
</evidence>
<dbReference type="PANTHER" id="PTHR10954">
    <property type="entry name" value="RIBONUCLEASE H2 SUBUNIT A"/>
    <property type="match status" value="1"/>
</dbReference>
<dbReference type="GO" id="GO:0043137">
    <property type="term" value="P:DNA replication, removal of RNA primer"/>
    <property type="evidence" value="ECO:0007669"/>
    <property type="project" value="TreeGrafter"/>
</dbReference>
<evidence type="ECO:0000313" key="3">
    <source>
        <dbReference type="Proteomes" id="UP000316759"/>
    </source>
</evidence>
<dbReference type="InterPro" id="IPR023160">
    <property type="entry name" value="RNase_HII_hlx-loop-hlx_cap_dom"/>
</dbReference>
<dbReference type="GO" id="GO:0003723">
    <property type="term" value="F:RNA binding"/>
    <property type="evidence" value="ECO:0007669"/>
    <property type="project" value="InterPro"/>
</dbReference>
<dbReference type="Proteomes" id="UP000316759">
    <property type="component" value="Unassembled WGS sequence"/>
</dbReference>
<dbReference type="GO" id="GO:0004523">
    <property type="term" value="F:RNA-DNA hybrid ribonuclease activity"/>
    <property type="evidence" value="ECO:0007669"/>
    <property type="project" value="InterPro"/>
</dbReference>
<dbReference type="InterPro" id="IPR001352">
    <property type="entry name" value="RNase_HII/HIII"/>
</dbReference>
<keyword evidence="3" id="KW-1185">Reference proteome</keyword>
<gene>
    <name evidence="2" type="ORF">FGIG_09799</name>
</gene>
<sequence>ALHKQRQFPSKDTTNDLDPPVASHDPDVIVEGTDVSKSLSKCYDHVYSENLKNSIGKRELNSKFDFFNLLNETAFNSPCMIGIDEAGRGPVLDSKQITEQKREQLLSDMLSNTGWIVGGVHVISPVFISEKMLDRCKTSLNTISHDAAIGLIRAALNAGINLSEVDPLTKSYLESCLDPIFGFPSIVRASWSTATTLIDRHGVKITWEDDENPEKAAEAKRLARKRDLAKGTCQLSNFFSPSSKPNEKDKRTTIRQPYFSRAGLVHVDALI</sequence>
<dbReference type="PANTHER" id="PTHR10954:SF7">
    <property type="entry name" value="RIBONUCLEASE H2 SUBUNIT A"/>
    <property type="match status" value="1"/>
</dbReference>
<dbReference type="Gene3D" id="1.10.10.460">
    <property type="entry name" value="Ribonuclease hii. Domain 2"/>
    <property type="match status" value="1"/>
</dbReference>
<feature type="non-terminal residue" evidence="2">
    <location>
        <position position="1"/>
    </location>
</feature>